<reference evidence="9 10" key="1">
    <citation type="submission" date="2018-11" db="EMBL/GenBank/DDBJ databases">
        <title>Whole genome sequencing of an environmental sample.</title>
        <authorList>
            <person name="Sarangi A.N."/>
            <person name="Singh D."/>
            <person name="Tripathy S."/>
        </authorList>
    </citation>
    <scope>NUCLEOTIDE SEQUENCE [LARGE SCALE GENOMIC DNA]</scope>
    <source>
        <strain evidence="9 10">Lakshadweep</strain>
    </source>
</reference>
<evidence type="ECO:0000256" key="5">
    <source>
        <dbReference type="ARBA" id="ARBA00023163"/>
    </source>
</evidence>
<dbReference type="Proteomes" id="UP000292459">
    <property type="component" value="Unassembled WGS sequence"/>
</dbReference>
<keyword evidence="10" id="KW-1185">Reference proteome</keyword>
<dbReference type="GO" id="GO:0006353">
    <property type="term" value="P:DNA-templated transcription termination"/>
    <property type="evidence" value="ECO:0007669"/>
    <property type="project" value="UniProtKB-UniRule"/>
</dbReference>
<evidence type="ECO:0000256" key="2">
    <source>
        <dbReference type="ARBA" id="ARBA00022814"/>
    </source>
</evidence>
<dbReference type="NCBIfam" id="TIGR01951">
    <property type="entry name" value="nusB"/>
    <property type="match status" value="1"/>
</dbReference>
<feature type="region of interest" description="Disordered" evidence="7">
    <location>
        <begin position="214"/>
        <end position="233"/>
    </location>
</feature>
<dbReference type="PANTHER" id="PTHR11078:SF3">
    <property type="entry name" value="ANTITERMINATION NUSB DOMAIN-CONTAINING PROTEIN"/>
    <property type="match status" value="1"/>
</dbReference>
<dbReference type="OrthoDB" id="3528057at2"/>
<evidence type="ECO:0000256" key="4">
    <source>
        <dbReference type="ARBA" id="ARBA00023015"/>
    </source>
</evidence>
<dbReference type="RefSeq" id="WP_044150998.1">
    <property type="nucleotide sequence ID" value="NZ_QVFV01000006.1"/>
</dbReference>
<dbReference type="GO" id="GO:0031564">
    <property type="term" value="P:transcription antitermination"/>
    <property type="evidence" value="ECO:0007669"/>
    <property type="project" value="UniProtKB-KW"/>
</dbReference>
<evidence type="ECO:0000256" key="1">
    <source>
        <dbReference type="ARBA" id="ARBA00005952"/>
    </source>
</evidence>
<evidence type="ECO:0000256" key="3">
    <source>
        <dbReference type="ARBA" id="ARBA00022884"/>
    </source>
</evidence>
<dbReference type="AlphaFoldDB" id="A0A4Q7E393"/>
<dbReference type="InterPro" id="IPR011605">
    <property type="entry name" value="NusB_fam"/>
</dbReference>
<dbReference type="HAMAP" id="MF_00073">
    <property type="entry name" value="NusB"/>
    <property type="match status" value="1"/>
</dbReference>
<evidence type="ECO:0000313" key="9">
    <source>
        <dbReference type="EMBL" id="RZM76093.1"/>
    </source>
</evidence>
<keyword evidence="5 6" id="KW-0804">Transcription</keyword>
<keyword evidence="3 6" id="KW-0694">RNA-binding</keyword>
<sequence length="233" mass="25706">MQPRRFARELALLGSSQLNSTKPSDIANQDLDALVTSAVRSLAGEVQDALEVAAGEVQQGQDQLLASETRASSLEEARALVQKALEKTQAAINRVGSALQIPEMIQLSNRKEIRSYAIELMLVTGKNRDEVDAELNEAMVSWNVKRLPKIDRDILRIAVVEMKYLGVPDRVVINEAVEIAKRYSDEDGYRFINGVLRRWVNRFLKPGEAIAEADSTIEAPPSPVKADSDAPLV</sequence>
<name>A0A4Q7E393_9CYAN</name>
<comment type="similarity">
    <text evidence="1 6">Belongs to the NusB family.</text>
</comment>
<keyword evidence="4 6" id="KW-0805">Transcription regulation</keyword>
<dbReference type="GO" id="GO:0003723">
    <property type="term" value="F:RNA binding"/>
    <property type="evidence" value="ECO:0007669"/>
    <property type="project" value="UniProtKB-UniRule"/>
</dbReference>
<dbReference type="EMBL" id="QVFV01000006">
    <property type="protein sequence ID" value="RZM76093.1"/>
    <property type="molecule type" value="Genomic_DNA"/>
</dbReference>
<dbReference type="Pfam" id="PF01029">
    <property type="entry name" value="NusB"/>
    <property type="match status" value="1"/>
</dbReference>
<comment type="function">
    <text evidence="6">Involved in transcription antitermination. Required for transcription of ribosomal RNA (rRNA) genes. Binds specifically to the boxA antiterminator sequence of the ribosomal RNA (rrn) operons.</text>
</comment>
<dbReference type="Gene3D" id="1.10.940.10">
    <property type="entry name" value="NusB-like"/>
    <property type="match status" value="1"/>
</dbReference>
<evidence type="ECO:0000256" key="6">
    <source>
        <dbReference type="HAMAP-Rule" id="MF_00073"/>
    </source>
</evidence>
<dbReference type="InterPro" id="IPR006027">
    <property type="entry name" value="NusB_RsmB_TIM44"/>
</dbReference>
<dbReference type="PANTHER" id="PTHR11078">
    <property type="entry name" value="N UTILIZATION SUBSTANCE PROTEIN B-RELATED"/>
    <property type="match status" value="1"/>
</dbReference>
<evidence type="ECO:0000256" key="7">
    <source>
        <dbReference type="SAM" id="MobiDB-lite"/>
    </source>
</evidence>
<evidence type="ECO:0000259" key="8">
    <source>
        <dbReference type="Pfam" id="PF01029"/>
    </source>
</evidence>
<dbReference type="InterPro" id="IPR035926">
    <property type="entry name" value="NusB-like_sf"/>
</dbReference>
<dbReference type="SUPFAM" id="SSF48013">
    <property type="entry name" value="NusB-like"/>
    <property type="match status" value="1"/>
</dbReference>
<comment type="caution">
    <text evidence="9">The sequence shown here is derived from an EMBL/GenBank/DDBJ whole genome shotgun (WGS) entry which is preliminary data.</text>
</comment>
<keyword evidence="2 6" id="KW-0889">Transcription antitermination</keyword>
<organism evidence="9 10">
    <name type="scientific">Leptolyngbya iicbica LK</name>
    <dbReference type="NCBI Taxonomy" id="2294035"/>
    <lineage>
        <taxon>Bacteria</taxon>
        <taxon>Bacillati</taxon>
        <taxon>Cyanobacteriota</taxon>
        <taxon>Cyanophyceae</taxon>
        <taxon>Leptolyngbyales</taxon>
        <taxon>Leptolyngbyaceae</taxon>
        <taxon>Leptolyngbya group</taxon>
        <taxon>Leptolyngbya</taxon>
        <taxon>Leptolyngbya iicbica</taxon>
    </lineage>
</organism>
<accession>A0A4Q7E393</accession>
<protein>
    <recommendedName>
        <fullName evidence="6">Transcription antitermination protein NusB</fullName>
    </recommendedName>
    <alternativeName>
        <fullName evidence="6">Antitermination factor NusB</fullName>
    </alternativeName>
</protein>
<proteinExistence type="inferred from homology"/>
<feature type="domain" description="NusB/RsmB/TIM44" evidence="8">
    <location>
        <begin position="77"/>
        <end position="199"/>
    </location>
</feature>
<evidence type="ECO:0000313" key="10">
    <source>
        <dbReference type="Proteomes" id="UP000292459"/>
    </source>
</evidence>
<gene>
    <name evidence="6 9" type="primary">nusB</name>
    <name evidence="9" type="ORF">DYY88_19600</name>
</gene>
<dbReference type="GO" id="GO:0005829">
    <property type="term" value="C:cytosol"/>
    <property type="evidence" value="ECO:0007669"/>
    <property type="project" value="TreeGrafter"/>
</dbReference>